<dbReference type="InterPro" id="IPR029063">
    <property type="entry name" value="SAM-dependent_MTases_sf"/>
</dbReference>
<feature type="non-terminal residue" evidence="1">
    <location>
        <position position="1"/>
    </location>
</feature>
<name>A0A0F8X9E6_9ZZZZ</name>
<protein>
    <recommendedName>
        <fullName evidence="2">Methyltransferase domain-containing protein</fullName>
    </recommendedName>
</protein>
<comment type="caution">
    <text evidence="1">The sequence shown here is derived from an EMBL/GenBank/DDBJ whole genome shotgun (WGS) entry which is preliminary data.</text>
</comment>
<gene>
    <name evidence="1" type="ORF">LCGC14_2974380</name>
</gene>
<dbReference type="AlphaFoldDB" id="A0A0F8X9E6"/>
<sequence>LMKMSTNIGHGAGMDFGTTVAESKYVCVLDIDSHIMRRGWERDLFKLYDSDPKIKMIGCVGPEHKPLHPPLFFYEKEFILNNGISFKHVPPLSTDTAQKSYWDIKALGFKVHRLVKGKKRYNCIGDEIEIAGKPTIYHHWYGTRFCENNPYLKKLELDGVSIHEYFKTKDELFNQSLVKNILGIKEYKGSKFRDYHFCKDMMDLNNGEPWIESGAIKMLDTHLTKDMQVLEIGAGSSTGWFAQRAQMVVSFESNECWHAVVTDDLEERNIKNVAVIYDPDYPEKGLRDTDNKFDVILLDGETLGRENVVSYAIEHIKKGGLIVLDDAQRTELYAEGIAKLDSNGWKKSVFNDGEGPRVTSVWRVN</sequence>
<organism evidence="1">
    <name type="scientific">marine sediment metagenome</name>
    <dbReference type="NCBI Taxonomy" id="412755"/>
    <lineage>
        <taxon>unclassified sequences</taxon>
        <taxon>metagenomes</taxon>
        <taxon>ecological metagenomes</taxon>
    </lineage>
</organism>
<evidence type="ECO:0000313" key="1">
    <source>
        <dbReference type="EMBL" id="KKK65413.1"/>
    </source>
</evidence>
<evidence type="ECO:0008006" key="2">
    <source>
        <dbReference type="Google" id="ProtNLM"/>
    </source>
</evidence>
<dbReference type="SUPFAM" id="SSF53335">
    <property type="entry name" value="S-adenosyl-L-methionine-dependent methyltransferases"/>
    <property type="match status" value="1"/>
</dbReference>
<dbReference type="EMBL" id="LAZR01060566">
    <property type="protein sequence ID" value="KKK65413.1"/>
    <property type="molecule type" value="Genomic_DNA"/>
</dbReference>
<accession>A0A0F8X9E6</accession>
<proteinExistence type="predicted"/>
<dbReference type="Gene3D" id="3.40.50.150">
    <property type="entry name" value="Vaccinia Virus protein VP39"/>
    <property type="match status" value="1"/>
</dbReference>
<reference evidence="1" key="1">
    <citation type="journal article" date="2015" name="Nature">
        <title>Complex archaea that bridge the gap between prokaryotes and eukaryotes.</title>
        <authorList>
            <person name="Spang A."/>
            <person name="Saw J.H."/>
            <person name="Jorgensen S.L."/>
            <person name="Zaremba-Niedzwiedzka K."/>
            <person name="Martijn J."/>
            <person name="Lind A.E."/>
            <person name="van Eijk R."/>
            <person name="Schleper C."/>
            <person name="Guy L."/>
            <person name="Ettema T.J."/>
        </authorList>
    </citation>
    <scope>NUCLEOTIDE SEQUENCE</scope>
</reference>